<reference evidence="3 4" key="1">
    <citation type="submission" date="2020-07" db="EMBL/GenBank/DDBJ databases">
        <title>Sequencing the genomes of 1000 actinobacteria strains.</title>
        <authorList>
            <person name="Klenk H.-P."/>
        </authorList>
    </citation>
    <scope>NUCLEOTIDE SEQUENCE [LARGE SCALE GENOMIC DNA]</scope>
    <source>
        <strain evidence="3 4">DSM 102047</strain>
    </source>
</reference>
<dbReference type="InterPro" id="IPR013207">
    <property type="entry name" value="LGFP"/>
</dbReference>
<dbReference type="AlphaFoldDB" id="A0A7Y9S797"/>
<keyword evidence="4" id="KW-1185">Reference proteome</keyword>
<dbReference type="PANTHER" id="PTHR34385">
    <property type="entry name" value="D-ALANYL-D-ALANINE CARBOXYPEPTIDASE"/>
    <property type="match status" value="1"/>
</dbReference>
<comment type="caution">
    <text evidence="3">The sequence shown here is derived from an EMBL/GenBank/DDBJ whole genome shotgun (WGS) entry which is preliminary data.</text>
</comment>
<sequence>MRVVVSFLVTVAACVALLIGASPALAAGAGEAAIAQAYAAPGVAATLGAPATAVICGLKNSGCYQAFQGGSIHWTSTTGAHPTQTAIRTAWINTGTEKGYLGYPTTDQKCGLKNGGCYQAFQGGSIHWTSTTGAHPTQTAIRTAWINTGTEKGYLGYPTTDQKCGLKNSGCYQAFQGGSIHWTSTTGAHPTQTAIRTAWINTGTEKGYLGYPTTDQSCSNGICRQSFQGGSITWTSSGGAKVVYGAVVVNKKRPLVPIDYAPSPIQTVGSVQLQYSAAVAAQSMISAAAASGVKITTVSGYRDYWTQKSLYQGYVQQYGQAEADLISARPGYSEHQSGLAMDIGDTSGSCSLQSCFENTAAGAWARKNAWRYGFIIRYPNGYTGTTGYAYEPWHLRYVGKFIATDMTQQGIPTLEQYFHLPAAPNY</sequence>
<keyword evidence="1" id="KW-0732">Signal</keyword>
<dbReference type="InterPro" id="IPR052179">
    <property type="entry name" value="DD-CPase-like"/>
</dbReference>
<dbReference type="CDD" id="cd14852">
    <property type="entry name" value="LD-carboxypeptidase"/>
    <property type="match status" value="1"/>
</dbReference>
<dbReference type="Gene3D" id="3.30.1380.10">
    <property type="match status" value="1"/>
</dbReference>
<dbReference type="InterPro" id="IPR009045">
    <property type="entry name" value="Zn_M74/Hedgehog-like"/>
</dbReference>
<name>A0A7Y9S797_9MICC</name>
<accession>A0A7Y9S797</accession>
<dbReference type="Pfam" id="PF08310">
    <property type="entry name" value="LGFP"/>
    <property type="match status" value="4"/>
</dbReference>
<dbReference type="PANTHER" id="PTHR34385:SF1">
    <property type="entry name" value="PEPTIDOGLYCAN L-ALANYL-D-GLUTAMATE ENDOPEPTIDASE CWLK"/>
    <property type="match status" value="1"/>
</dbReference>
<keyword evidence="3" id="KW-0378">Hydrolase</keyword>
<dbReference type="SUPFAM" id="SSF55166">
    <property type="entry name" value="Hedgehog/DD-peptidase"/>
    <property type="match status" value="1"/>
</dbReference>
<evidence type="ECO:0000313" key="4">
    <source>
        <dbReference type="Proteomes" id="UP000521748"/>
    </source>
</evidence>
<dbReference type="RefSeq" id="WP_179388275.1">
    <property type="nucleotide sequence ID" value="NZ_JACBYQ010000001.1"/>
</dbReference>
<proteinExistence type="predicted"/>
<feature type="domain" description="D-alanyl-D-alanine carboxypeptidase-like core" evidence="2">
    <location>
        <begin position="272"/>
        <end position="400"/>
    </location>
</feature>
<evidence type="ECO:0000259" key="2">
    <source>
        <dbReference type="Pfam" id="PF02557"/>
    </source>
</evidence>
<dbReference type="InterPro" id="IPR058193">
    <property type="entry name" value="VanY/YodJ_core_dom"/>
</dbReference>
<organism evidence="3 4">
    <name type="scientific">Psychromicrobium silvestre</name>
    <dbReference type="NCBI Taxonomy" id="1645614"/>
    <lineage>
        <taxon>Bacteria</taxon>
        <taxon>Bacillati</taxon>
        <taxon>Actinomycetota</taxon>
        <taxon>Actinomycetes</taxon>
        <taxon>Micrococcales</taxon>
        <taxon>Micrococcaceae</taxon>
        <taxon>Psychromicrobium</taxon>
    </lineage>
</organism>
<dbReference type="GO" id="GO:0006508">
    <property type="term" value="P:proteolysis"/>
    <property type="evidence" value="ECO:0007669"/>
    <property type="project" value="InterPro"/>
</dbReference>
<dbReference type="InterPro" id="IPR003709">
    <property type="entry name" value="VanY-like_core_dom"/>
</dbReference>
<evidence type="ECO:0000313" key="3">
    <source>
        <dbReference type="EMBL" id="NYE94522.1"/>
    </source>
</evidence>
<dbReference type="EMBL" id="JACBYQ010000001">
    <property type="protein sequence ID" value="NYE94522.1"/>
    <property type="molecule type" value="Genomic_DNA"/>
</dbReference>
<dbReference type="EC" id="3.4.16.4" evidence="3"/>
<keyword evidence="3" id="KW-0121">Carboxypeptidase</keyword>
<protein>
    <submittedName>
        <fullName evidence="3">D-alanyl-D-alanine carboxypeptidase</fullName>
        <ecNumber evidence="3">3.4.16.4</ecNumber>
    </submittedName>
</protein>
<gene>
    <name evidence="3" type="ORF">FHU41_000743</name>
</gene>
<feature type="chain" id="PRO_5030632284" evidence="1">
    <location>
        <begin position="27"/>
        <end position="426"/>
    </location>
</feature>
<dbReference type="GO" id="GO:0009002">
    <property type="term" value="F:serine-type D-Ala-D-Ala carboxypeptidase activity"/>
    <property type="evidence" value="ECO:0007669"/>
    <property type="project" value="UniProtKB-EC"/>
</dbReference>
<keyword evidence="3" id="KW-0645">Protease</keyword>
<dbReference type="Pfam" id="PF02557">
    <property type="entry name" value="VanY"/>
    <property type="match status" value="1"/>
</dbReference>
<dbReference type="Proteomes" id="UP000521748">
    <property type="component" value="Unassembled WGS sequence"/>
</dbReference>
<evidence type="ECO:0000256" key="1">
    <source>
        <dbReference type="SAM" id="SignalP"/>
    </source>
</evidence>
<feature type="signal peptide" evidence="1">
    <location>
        <begin position="1"/>
        <end position="26"/>
    </location>
</feature>